<evidence type="ECO:0000256" key="1">
    <source>
        <dbReference type="ARBA" id="ARBA00006594"/>
    </source>
</evidence>
<name>A0A261TBE4_9BORD</name>
<gene>
    <name evidence="9" type="ORF">CAL25_20070</name>
</gene>
<dbReference type="OrthoDB" id="9784823at2"/>
<evidence type="ECO:0000256" key="3">
    <source>
        <dbReference type="ARBA" id="ARBA00022603"/>
    </source>
</evidence>
<evidence type="ECO:0000259" key="8">
    <source>
        <dbReference type="Pfam" id="PF02384"/>
    </source>
</evidence>
<dbReference type="AlphaFoldDB" id="A0A261TBE4"/>
<dbReference type="GO" id="GO:0032259">
    <property type="term" value="P:methylation"/>
    <property type="evidence" value="ECO:0007669"/>
    <property type="project" value="UniProtKB-KW"/>
</dbReference>
<dbReference type="GO" id="GO:0003677">
    <property type="term" value="F:DNA binding"/>
    <property type="evidence" value="ECO:0007669"/>
    <property type="project" value="InterPro"/>
</dbReference>
<evidence type="ECO:0000313" key="10">
    <source>
        <dbReference type="Proteomes" id="UP000216913"/>
    </source>
</evidence>
<dbReference type="Pfam" id="PF02384">
    <property type="entry name" value="N6_Mtase"/>
    <property type="match status" value="1"/>
</dbReference>
<comment type="similarity">
    <text evidence="1">Belongs to the N(4)/N(6)-methyltransferase family.</text>
</comment>
<sequence>MAKTSNAQQRRFLNNADDHQKDIVSLIRRVAHTRGIDRVWSDWMEICAIALARADLAQREAREQRYLQVIARYERAKLDLLVQAFSHLVMAYEVRMQAADFGDVLGSTFMMLDMGNAGAGQFFTPYEVSRLMGDMIMGSGQDLIDKADAHGFVRILEPACGAGGMLIAAAQSMHEAQLNYQQCMHATAIDIDQRCVHMTFIQLALLHVPAVVVHGNGLTGECREQWFTPAHILGGWRTRLRRREAEEGARALLDSPAAAALENVDQAVESGLDSADEQPPRIMSKSVRRAAAAGQISLF</sequence>
<dbReference type="Gene3D" id="3.40.50.150">
    <property type="entry name" value="Vaccinia Virus protein VP39"/>
    <property type="match status" value="1"/>
</dbReference>
<evidence type="ECO:0000256" key="5">
    <source>
        <dbReference type="ARBA" id="ARBA00022691"/>
    </source>
</evidence>
<dbReference type="EMBL" id="NEVP01000011">
    <property type="protein sequence ID" value="OZI46958.1"/>
    <property type="molecule type" value="Genomic_DNA"/>
</dbReference>
<comment type="caution">
    <text evidence="9">The sequence shown here is derived from an EMBL/GenBank/DDBJ whole genome shotgun (WGS) entry which is preliminary data.</text>
</comment>
<dbReference type="RefSeq" id="WP_094803111.1">
    <property type="nucleotide sequence ID" value="NZ_NEVP01000011.1"/>
</dbReference>
<evidence type="ECO:0000256" key="7">
    <source>
        <dbReference type="ARBA" id="ARBA00047942"/>
    </source>
</evidence>
<reference evidence="9 10" key="1">
    <citation type="submission" date="2017-05" db="EMBL/GenBank/DDBJ databases">
        <title>Complete and WGS of Bordetella genogroups.</title>
        <authorList>
            <person name="Spilker T."/>
            <person name="LiPuma J."/>
        </authorList>
    </citation>
    <scope>NUCLEOTIDE SEQUENCE [LARGE SCALE GENOMIC DNA]</scope>
    <source>
        <strain evidence="9 10">AU10456</strain>
    </source>
</reference>
<organism evidence="9 10">
    <name type="scientific">Bordetella genomosp. 5</name>
    <dbReference type="NCBI Taxonomy" id="1395608"/>
    <lineage>
        <taxon>Bacteria</taxon>
        <taxon>Pseudomonadati</taxon>
        <taxon>Pseudomonadota</taxon>
        <taxon>Betaproteobacteria</taxon>
        <taxon>Burkholderiales</taxon>
        <taxon>Alcaligenaceae</taxon>
        <taxon>Bordetella</taxon>
    </lineage>
</organism>
<evidence type="ECO:0000256" key="2">
    <source>
        <dbReference type="ARBA" id="ARBA00011900"/>
    </source>
</evidence>
<dbReference type="GO" id="GO:0008170">
    <property type="term" value="F:N-methyltransferase activity"/>
    <property type="evidence" value="ECO:0007669"/>
    <property type="project" value="InterPro"/>
</dbReference>
<dbReference type="InterPro" id="IPR051537">
    <property type="entry name" value="DNA_Adenine_Mtase"/>
</dbReference>
<accession>A0A261TBE4</accession>
<dbReference type="Proteomes" id="UP000216913">
    <property type="component" value="Unassembled WGS sequence"/>
</dbReference>
<evidence type="ECO:0000256" key="6">
    <source>
        <dbReference type="ARBA" id="ARBA00022747"/>
    </source>
</evidence>
<comment type="catalytic activity">
    <reaction evidence="7">
        <text>a 2'-deoxyadenosine in DNA + S-adenosyl-L-methionine = an N(6)-methyl-2'-deoxyadenosine in DNA + S-adenosyl-L-homocysteine + H(+)</text>
        <dbReference type="Rhea" id="RHEA:15197"/>
        <dbReference type="Rhea" id="RHEA-COMP:12418"/>
        <dbReference type="Rhea" id="RHEA-COMP:12419"/>
        <dbReference type="ChEBI" id="CHEBI:15378"/>
        <dbReference type="ChEBI" id="CHEBI:57856"/>
        <dbReference type="ChEBI" id="CHEBI:59789"/>
        <dbReference type="ChEBI" id="CHEBI:90615"/>
        <dbReference type="ChEBI" id="CHEBI:90616"/>
        <dbReference type="EC" id="2.1.1.72"/>
    </reaction>
</comment>
<keyword evidence="3" id="KW-0489">Methyltransferase</keyword>
<dbReference type="InterPro" id="IPR029063">
    <property type="entry name" value="SAM-dependent_MTases_sf"/>
</dbReference>
<keyword evidence="6" id="KW-0680">Restriction system</keyword>
<dbReference type="PANTHER" id="PTHR42933">
    <property type="entry name" value="SLR6095 PROTEIN"/>
    <property type="match status" value="1"/>
</dbReference>
<proteinExistence type="inferred from homology"/>
<dbReference type="PRINTS" id="PR00507">
    <property type="entry name" value="N12N6MTFRASE"/>
</dbReference>
<dbReference type="SUPFAM" id="SSF53335">
    <property type="entry name" value="S-adenosyl-L-methionine-dependent methyltransferases"/>
    <property type="match status" value="1"/>
</dbReference>
<dbReference type="PANTHER" id="PTHR42933:SF3">
    <property type="entry name" value="TYPE I RESTRICTION ENZYME MJAVIII METHYLASE SUBUNIT"/>
    <property type="match status" value="1"/>
</dbReference>
<protein>
    <recommendedName>
        <fullName evidence="2">site-specific DNA-methyltransferase (adenine-specific)</fullName>
        <ecNumber evidence="2">2.1.1.72</ecNumber>
    </recommendedName>
</protein>
<dbReference type="GO" id="GO:0009007">
    <property type="term" value="F:site-specific DNA-methyltransferase (adenine-specific) activity"/>
    <property type="evidence" value="ECO:0007669"/>
    <property type="project" value="UniProtKB-EC"/>
</dbReference>
<evidence type="ECO:0000313" key="9">
    <source>
        <dbReference type="EMBL" id="OZI46958.1"/>
    </source>
</evidence>
<keyword evidence="10" id="KW-1185">Reference proteome</keyword>
<keyword evidence="4" id="KW-0808">Transferase</keyword>
<dbReference type="EC" id="2.1.1.72" evidence="2"/>
<evidence type="ECO:0000256" key="4">
    <source>
        <dbReference type="ARBA" id="ARBA00022679"/>
    </source>
</evidence>
<keyword evidence="5" id="KW-0949">S-adenosyl-L-methionine</keyword>
<feature type="domain" description="DNA methylase adenine-specific" evidence="8">
    <location>
        <begin position="117"/>
        <end position="205"/>
    </location>
</feature>
<dbReference type="GO" id="GO:0009307">
    <property type="term" value="P:DNA restriction-modification system"/>
    <property type="evidence" value="ECO:0007669"/>
    <property type="project" value="UniProtKB-KW"/>
</dbReference>
<dbReference type="InterPro" id="IPR003356">
    <property type="entry name" value="DNA_methylase_A-5"/>
</dbReference>